<reference evidence="1" key="1">
    <citation type="submission" date="2013-12" db="EMBL/GenBank/DDBJ databases">
        <title>A Varibaculum cambriense genome reconstructed from a premature infant gut community with otherwise low bacterial novelty that shifts toward anaerobic metabolism during the third week of life.</title>
        <authorList>
            <person name="Brown C.T."/>
            <person name="Sharon I."/>
            <person name="Thomas B.C."/>
            <person name="Castelle C.J."/>
            <person name="Morowitz M.J."/>
            <person name="Banfield J.F."/>
        </authorList>
    </citation>
    <scope>NUCLEOTIDE SEQUENCE</scope>
</reference>
<dbReference type="AlphaFoldDB" id="W1Y4S3"/>
<protein>
    <submittedName>
        <fullName evidence="1">Uncharacterized protein</fullName>
    </submittedName>
</protein>
<comment type="caution">
    <text evidence="1">The sequence shown here is derived from an EMBL/GenBank/DDBJ whole genome shotgun (WGS) entry which is preliminary data.</text>
</comment>
<evidence type="ECO:0000313" key="1">
    <source>
        <dbReference type="EMBL" id="ETJ36134.1"/>
    </source>
</evidence>
<sequence length="36" mass="4199">MIMKHMHLSVLALTFCVMETLNLYVEEVGDIDFKLN</sequence>
<organism evidence="1">
    <name type="scientific">human gut metagenome</name>
    <dbReference type="NCBI Taxonomy" id="408170"/>
    <lineage>
        <taxon>unclassified sequences</taxon>
        <taxon>metagenomes</taxon>
        <taxon>organismal metagenomes</taxon>
    </lineage>
</organism>
<proteinExistence type="predicted"/>
<accession>W1Y4S3</accession>
<dbReference type="EMBL" id="AZMM01009588">
    <property type="protein sequence ID" value="ETJ36134.1"/>
    <property type="molecule type" value="Genomic_DNA"/>
</dbReference>
<gene>
    <name evidence="1" type="ORF">Q604_UNBC09588G0006</name>
</gene>
<name>W1Y4S3_9ZZZZ</name>